<keyword evidence="2 6" id="KW-0489">Methyltransferase</keyword>
<dbReference type="InterPro" id="IPR029063">
    <property type="entry name" value="SAM-dependent_MTases_sf"/>
</dbReference>
<dbReference type="EMBL" id="VOPW01000001">
    <property type="protein sequence ID" value="TXC65281.1"/>
    <property type="molecule type" value="Genomic_DNA"/>
</dbReference>
<keyword evidence="4 6" id="KW-0831">Ubiquinone biosynthesis</keyword>
<dbReference type="AlphaFoldDB" id="A0A5C6TZT5"/>
<evidence type="ECO:0000256" key="2">
    <source>
        <dbReference type="ARBA" id="ARBA00022603"/>
    </source>
</evidence>
<protein>
    <recommendedName>
        <fullName evidence="6">Ubiquinone/menaquinone biosynthesis C-methyltransferase UbiE</fullName>
        <ecNumber evidence="6">2.1.1.163</ecNumber>
        <ecNumber evidence="6">2.1.1.201</ecNumber>
    </recommendedName>
    <alternativeName>
        <fullName evidence="6">2-methoxy-6-polyprenyl-1,4-benzoquinol methylase</fullName>
    </alternativeName>
    <alternativeName>
        <fullName evidence="6">Demethylmenaquinone methyltransferase</fullName>
    </alternativeName>
</protein>
<dbReference type="InterPro" id="IPR004033">
    <property type="entry name" value="UbiE/COQ5_MeTrFase"/>
</dbReference>
<dbReference type="GO" id="GO:0043770">
    <property type="term" value="F:demethylmenaquinone methyltransferase activity"/>
    <property type="evidence" value="ECO:0007669"/>
    <property type="project" value="UniProtKB-UniRule"/>
</dbReference>
<sequence length="266" mass="29030">MNDPDPLSRSFGDAQVDAPERERRIRRVFEAVAPRYDLMNDLMSLGIHRLWKRTFARMAAPRAGQRIVDLAGGTGDVAALLAAPDREVTVIDPSQAMMAAGQRRGLAHVCWQAGSAERLPLADASVDTITIAFGIRNVTHLDAALAEIHRVLVPGGRFLCLEFSTPRRWLKPFYDAFSFAVIPRLGALIAGTPQAYVYLVESIRRFPSQPAFAAHLRRAGFEGVHWRDLSFGIACIHVGQRTAACSASIPTSTMAAENDPQGVSSP</sequence>
<feature type="binding site" evidence="6">
    <location>
        <position position="92"/>
    </location>
    <ligand>
        <name>S-adenosyl-L-methionine</name>
        <dbReference type="ChEBI" id="CHEBI:59789"/>
    </ligand>
</feature>
<dbReference type="GO" id="GO:0032259">
    <property type="term" value="P:methylation"/>
    <property type="evidence" value="ECO:0007669"/>
    <property type="project" value="UniProtKB-KW"/>
</dbReference>
<keyword evidence="3 6" id="KW-0808">Transferase</keyword>
<dbReference type="Proteomes" id="UP000321832">
    <property type="component" value="Unassembled WGS sequence"/>
</dbReference>
<accession>A0A5C6TZT5</accession>
<dbReference type="Gene3D" id="3.40.50.150">
    <property type="entry name" value="Vaccinia Virus protein VP39"/>
    <property type="match status" value="1"/>
</dbReference>
<evidence type="ECO:0000313" key="7">
    <source>
        <dbReference type="EMBL" id="TXC65281.1"/>
    </source>
</evidence>
<evidence type="ECO:0000313" key="8">
    <source>
        <dbReference type="Proteomes" id="UP000321832"/>
    </source>
</evidence>
<evidence type="ECO:0000256" key="4">
    <source>
        <dbReference type="ARBA" id="ARBA00022688"/>
    </source>
</evidence>
<dbReference type="PROSITE" id="PS01183">
    <property type="entry name" value="UBIE_1"/>
    <property type="match status" value="1"/>
</dbReference>
<evidence type="ECO:0000256" key="6">
    <source>
        <dbReference type="HAMAP-Rule" id="MF_01813"/>
    </source>
</evidence>
<dbReference type="UniPathway" id="UPA00232"/>
<dbReference type="InterPro" id="IPR023576">
    <property type="entry name" value="UbiE/COQ5_MeTrFase_CS"/>
</dbReference>
<name>A0A5C6TZT5_9BURK</name>
<dbReference type="PANTHER" id="PTHR43591:SF24">
    <property type="entry name" value="2-METHOXY-6-POLYPRENYL-1,4-BENZOQUINOL METHYLASE, MITOCHONDRIAL"/>
    <property type="match status" value="1"/>
</dbReference>
<dbReference type="GO" id="GO:0009060">
    <property type="term" value="P:aerobic respiration"/>
    <property type="evidence" value="ECO:0007669"/>
    <property type="project" value="UniProtKB-UniRule"/>
</dbReference>
<dbReference type="HAMAP" id="MF_01813">
    <property type="entry name" value="MenG_UbiE_methyltr"/>
    <property type="match status" value="1"/>
</dbReference>
<gene>
    <name evidence="6" type="primary">ubiE</name>
    <name evidence="7" type="ORF">FSC37_01635</name>
</gene>
<dbReference type="PANTHER" id="PTHR43591">
    <property type="entry name" value="METHYLTRANSFERASE"/>
    <property type="match status" value="1"/>
</dbReference>
<dbReference type="EC" id="2.1.1.201" evidence="6"/>
<dbReference type="GO" id="GO:0008425">
    <property type="term" value="F:2-methoxy-6-polyprenyl-1,4-benzoquinol methyltransferase activity"/>
    <property type="evidence" value="ECO:0007669"/>
    <property type="project" value="UniProtKB-UniRule"/>
</dbReference>
<keyword evidence="8" id="KW-1185">Reference proteome</keyword>
<comment type="similarity">
    <text evidence="6">Belongs to the class I-like SAM-binding methyltransferase superfamily. MenG/UbiE family.</text>
</comment>
<dbReference type="GO" id="GO:0009234">
    <property type="term" value="P:menaquinone biosynthetic process"/>
    <property type="evidence" value="ECO:0007669"/>
    <property type="project" value="UniProtKB-UniRule"/>
</dbReference>
<evidence type="ECO:0000256" key="3">
    <source>
        <dbReference type="ARBA" id="ARBA00022679"/>
    </source>
</evidence>
<dbReference type="CDD" id="cd02440">
    <property type="entry name" value="AdoMet_MTases"/>
    <property type="match status" value="1"/>
</dbReference>
<dbReference type="PROSITE" id="PS51608">
    <property type="entry name" value="SAM_MT_UBIE"/>
    <property type="match status" value="1"/>
</dbReference>
<dbReference type="EC" id="2.1.1.163" evidence="6"/>
<comment type="function">
    <text evidence="6">Methyltransferase required for the conversion of demethylmenaquinol (DMKH2) to menaquinol (MKH2) and the conversion of 2-polyprenyl-6-methoxy-1,4-benzoquinol (DDMQH2) to 2-polyprenyl-3-methyl-6-methoxy-1,4-benzoquinol (DMQH2).</text>
</comment>
<dbReference type="Pfam" id="PF01209">
    <property type="entry name" value="Ubie_methyltran"/>
    <property type="match status" value="1"/>
</dbReference>
<evidence type="ECO:0000256" key="1">
    <source>
        <dbReference type="ARBA" id="ARBA00022428"/>
    </source>
</evidence>
<dbReference type="NCBIfam" id="TIGR01934">
    <property type="entry name" value="MenG_MenH_UbiE"/>
    <property type="match status" value="1"/>
</dbReference>
<comment type="pathway">
    <text evidence="6">Cofactor biosynthesis; ubiquinone biosynthesis.</text>
</comment>
<comment type="catalytic activity">
    <reaction evidence="6">
        <text>a 2-demethylmenaquinol + S-adenosyl-L-methionine = a menaquinol + S-adenosyl-L-homocysteine + H(+)</text>
        <dbReference type="Rhea" id="RHEA:42640"/>
        <dbReference type="Rhea" id="RHEA-COMP:9539"/>
        <dbReference type="Rhea" id="RHEA-COMP:9563"/>
        <dbReference type="ChEBI" id="CHEBI:15378"/>
        <dbReference type="ChEBI" id="CHEBI:18151"/>
        <dbReference type="ChEBI" id="CHEBI:55437"/>
        <dbReference type="ChEBI" id="CHEBI:57856"/>
        <dbReference type="ChEBI" id="CHEBI:59789"/>
        <dbReference type="EC" id="2.1.1.163"/>
    </reaction>
</comment>
<keyword evidence="5 6" id="KW-0949">S-adenosyl-L-methionine</keyword>
<reference evidence="7 8" key="1">
    <citation type="submission" date="2019-08" db="EMBL/GenBank/DDBJ databases">
        <authorList>
            <person name="Khan S.A."/>
            <person name="Jeon C.O."/>
            <person name="Jeong S.E."/>
        </authorList>
    </citation>
    <scope>NUCLEOTIDE SEQUENCE [LARGE SCALE GENOMIC DNA]</scope>
    <source>
        <strain evidence="8">IMCC1728</strain>
    </source>
</reference>
<evidence type="ECO:0000256" key="5">
    <source>
        <dbReference type="ARBA" id="ARBA00022691"/>
    </source>
</evidence>
<keyword evidence="1 6" id="KW-0474">Menaquinone biosynthesis</keyword>
<feature type="binding site" evidence="6">
    <location>
        <position position="74"/>
    </location>
    <ligand>
        <name>S-adenosyl-L-methionine</name>
        <dbReference type="ChEBI" id="CHEBI:59789"/>
    </ligand>
</feature>
<dbReference type="SUPFAM" id="SSF53335">
    <property type="entry name" value="S-adenosyl-L-methionine-dependent methyltransferases"/>
    <property type="match status" value="1"/>
</dbReference>
<comment type="pathway">
    <text evidence="6">Quinol/quinone metabolism; menaquinone biosynthesis; menaquinol from 1,4-dihydroxy-2-naphthoate: step 2/2.</text>
</comment>
<organism evidence="7 8">
    <name type="scientific">Piscinibacter aquaticus</name>
    <dbReference type="NCBI Taxonomy" id="392597"/>
    <lineage>
        <taxon>Bacteria</taxon>
        <taxon>Pseudomonadati</taxon>
        <taxon>Pseudomonadota</taxon>
        <taxon>Betaproteobacteria</taxon>
        <taxon>Burkholderiales</taxon>
        <taxon>Sphaerotilaceae</taxon>
        <taxon>Piscinibacter</taxon>
    </lineage>
</organism>
<proteinExistence type="inferred from homology"/>
<comment type="caution">
    <text evidence="7">The sequence shown here is derived from an EMBL/GenBank/DDBJ whole genome shotgun (WGS) entry which is preliminary data.</text>
</comment>
<dbReference type="UniPathway" id="UPA00079">
    <property type="reaction ID" value="UER00169"/>
</dbReference>
<comment type="catalytic activity">
    <reaction evidence="6">
        <text>a 2-methoxy-6-(all-trans-polyprenyl)benzene-1,4-diol + S-adenosyl-L-methionine = a 5-methoxy-2-methyl-3-(all-trans-polyprenyl)benzene-1,4-diol + S-adenosyl-L-homocysteine + H(+)</text>
        <dbReference type="Rhea" id="RHEA:28286"/>
        <dbReference type="Rhea" id="RHEA-COMP:10858"/>
        <dbReference type="Rhea" id="RHEA-COMP:10859"/>
        <dbReference type="ChEBI" id="CHEBI:15378"/>
        <dbReference type="ChEBI" id="CHEBI:57856"/>
        <dbReference type="ChEBI" id="CHEBI:59789"/>
        <dbReference type="ChEBI" id="CHEBI:84166"/>
        <dbReference type="ChEBI" id="CHEBI:84167"/>
        <dbReference type="EC" id="2.1.1.201"/>
    </reaction>
</comment>
<comment type="caution">
    <text evidence="6">Lacks conserved residue(s) required for the propagation of feature annotation.</text>
</comment>